<feature type="binding site" evidence="5">
    <location>
        <begin position="249"/>
        <end position="251"/>
    </location>
    <ligand>
        <name>NAD(+)</name>
        <dbReference type="ChEBI" id="CHEBI:57540"/>
    </ligand>
</feature>
<dbReference type="EMBL" id="JARJJS010000003">
    <property type="protein sequence ID" value="MDF4026017.1"/>
    <property type="molecule type" value="Genomic_DNA"/>
</dbReference>
<keyword evidence="5" id="KW-0963">Cytoplasm</keyword>
<gene>
    <name evidence="5" type="primary">cobB</name>
    <name evidence="8" type="ORF">P3W24_13655</name>
</gene>
<evidence type="ECO:0000256" key="2">
    <source>
        <dbReference type="ARBA" id="ARBA00022723"/>
    </source>
</evidence>
<dbReference type="PANTHER" id="PTHR11085:SF10">
    <property type="entry name" value="NAD-DEPENDENT PROTEIN DEACYLASE SIRTUIN-5, MITOCHONDRIAL-RELATED"/>
    <property type="match status" value="1"/>
</dbReference>
<dbReference type="EC" id="2.3.1.286" evidence="5"/>
<feature type="binding site" evidence="5">
    <location>
        <begin position="223"/>
        <end position="225"/>
    </location>
    <ligand>
        <name>NAD(+)</name>
        <dbReference type="ChEBI" id="CHEBI:57540"/>
    </ligand>
</feature>
<keyword evidence="4 5" id="KW-0520">NAD</keyword>
<dbReference type="HAMAP" id="MF_01967">
    <property type="entry name" value="Sirtuin_ClassII"/>
    <property type="match status" value="1"/>
</dbReference>
<comment type="caution">
    <text evidence="5">Lacks conserved residue(s) required for the propagation of feature annotation.</text>
</comment>
<dbReference type="InterPro" id="IPR026590">
    <property type="entry name" value="Ssirtuin_cat_dom"/>
</dbReference>
<feature type="binding site" evidence="5 6">
    <location>
        <position position="132"/>
    </location>
    <ligand>
        <name>Zn(2+)</name>
        <dbReference type="ChEBI" id="CHEBI:29105"/>
    </ligand>
</feature>
<name>A0ABT6BD26_9GAMM</name>
<evidence type="ECO:0000256" key="3">
    <source>
        <dbReference type="ARBA" id="ARBA00022833"/>
    </source>
</evidence>
<keyword evidence="3 5" id="KW-0862">Zinc</keyword>
<comment type="catalytic activity">
    <reaction evidence="5">
        <text>N(6)-acetyl-L-lysyl-[protein] + NAD(+) + H2O = 2''-O-acetyl-ADP-D-ribose + nicotinamide + L-lysyl-[protein]</text>
        <dbReference type="Rhea" id="RHEA:43636"/>
        <dbReference type="Rhea" id="RHEA-COMP:9752"/>
        <dbReference type="Rhea" id="RHEA-COMP:10731"/>
        <dbReference type="ChEBI" id="CHEBI:15377"/>
        <dbReference type="ChEBI" id="CHEBI:17154"/>
        <dbReference type="ChEBI" id="CHEBI:29969"/>
        <dbReference type="ChEBI" id="CHEBI:57540"/>
        <dbReference type="ChEBI" id="CHEBI:61930"/>
        <dbReference type="ChEBI" id="CHEBI:83767"/>
        <dbReference type="EC" id="2.3.1.286"/>
    </reaction>
</comment>
<feature type="binding site" evidence="5">
    <location>
        <begin position="106"/>
        <end position="109"/>
    </location>
    <ligand>
        <name>NAD(+)</name>
        <dbReference type="ChEBI" id="CHEBI:57540"/>
    </ligand>
</feature>
<dbReference type="Proteomes" id="UP001528850">
    <property type="component" value="Unassembled WGS sequence"/>
</dbReference>
<feature type="domain" description="Deacetylase sirtuin-type" evidence="7">
    <location>
        <begin position="1"/>
        <end position="276"/>
    </location>
</feature>
<comment type="caution">
    <text evidence="8">The sequence shown here is derived from an EMBL/GenBank/DDBJ whole genome shotgun (WGS) entry which is preliminary data.</text>
</comment>
<protein>
    <recommendedName>
        <fullName evidence="5">NAD-dependent protein deacetylase</fullName>
        <ecNumber evidence="5">2.3.1.286</ecNumber>
    </recommendedName>
    <alternativeName>
        <fullName evidence="5">Regulatory protein SIR2 homolog</fullName>
    </alternativeName>
</protein>
<reference evidence="8 9" key="1">
    <citation type="journal article" date="2024" name="Curr. Microbiol.">
        <title>Luteibacter sahnii sp. nov., A Novel Yellow-Colored Xanthomonadin Pigment Producing Probiotic Bacterium from Healthy Rice Seed Microbiome.</title>
        <authorList>
            <person name="Jaiswal G."/>
            <person name="Rana R."/>
            <person name="Nayak P.K."/>
            <person name="Chouhan R."/>
            <person name="Gandhi S.G."/>
            <person name="Patel H.K."/>
            <person name="Patil P.B."/>
        </authorList>
    </citation>
    <scope>NUCLEOTIDE SEQUENCE [LARGE SCALE GENOMIC DNA]</scope>
    <source>
        <strain evidence="8 9">PPL201</strain>
    </source>
</reference>
<dbReference type="NCBIfam" id="NF003738">
    <property type="entry name" value="PRK05333.1"/>
    <property type="match status" value="1"/>
</dbReference>
<sequence>MNQPAAAPADPTLRTYIEAHPRLFVITGAGISTDSGIPDYRDGNGAWKRRPPMTLQAFMSGPPARARYWARGMIGWRHFASVSPNVAHRALAALERAGRVELLLTQNVDGLHEKAGSLNVVDLHGRLDRVRCMQCGDITSRDAMQTRLEAANPDWLALNATVAPDGDADLDHVDFSTYRIPECTICGGILKPDVVFFGENVPRARVDTAWSHLERADGVLVVGSSLMVYSGYRFVLEASRRGLPIASINRGVTRADALIDLKIDDGVAQALAPYAV</sequence>
<dbReference type="SUPFAM" id="SSF52467">
    <property type="entry name" value="DHS-like NAD/FAD-binding domain"/>
    <property type="match status" value="1"/>
</dbReference>
<dbReference type="InterPro" id="IPR026587">
    <property type="entry name" value="Sirtuin_class_II"/>
</dbReference>
<evidence type="ECO:0000313" key="9">
    <source>
        <dbReference type="Proteomes" id="UP001528850"/>
    </source>
</evidence>
<keyword evidence="2 5" id="KW-0479">Metal-binding</keyword>
<dbReference type="Gene3D" id="3.30.1600.10">
    <property type="entry name" value="SIR2/SIRT2 'Small Domain"/>
    <property type="match status" value="1"/>
</dbReference>
<comment type="function">
    <text evidence="5">NAD-dependent protein deacetylase which modulates the activities of several enzymes which are inactive in their acetylated form.</text>
</comment>
<feature type="binding site" evidence="5 6">
    <location>
        <position position="186"/>
    </location>
    <ligand>
        <name>Zn(2+)</name>
        <dbReference type="ChEBI" id="CHEBI:29105"/>
    </ligand>
</feature>
<accession>A0ABT6BD26</accession>
<feature type="active site" description="Proton acceptor" evidence="5 6">
    <location>
        <position position="124"/>
    </location>
</feature>
<keyword evidence="9" id="KW-1185">Reference proteome</keyword>
<feature type="binding site" evidence="5 6">
    <location>
        <position position="183"/>
    </location>
    <ligand>
        <name>Zn(2+)</name>
        <dbReference type="ChEBI" id="CHEBI:29105"/>
    </ligand>
</feature>
<dbReference type="Pfam" id="PF02146">
    <property type="entry name" value="SIR2"/>
    <property type="match status" value="1"/>
</dbReference>
<dbReference type="InterPro" id="IPR026591">
    <property type="entry name" value="Sirtuin_cat_small_dom_sf"/>
</dbReference>
<proteinExistence type="inferred from homology"/>
<evidence type="ECO:0000313" key="8">
    <source>
        <dbReference type="EMBL" id="MDF4026017.1"/>
    </source>
</evidence>
<comment type="cofactor">
    <cofactor evidence="5">
        <name>Zn(2+)</name>
        <dbReference type="ChEBI" id="CHEBI:29105"/>
    </cofactor>
    <text evidence="5">Binds 1 zinc ion per subunit.</text>
</comment>
<evidence type="ECO:0000256" key="5">
    <source>
        <dbReference type="HAMAP-Rule" id="MF_01967"/>
    </source>
</evidence>
<dbReference type="InterPro" id="IPR003000">
    <property type="entry name" value="Sirtuin"/>
</dbReference>
<comment type="subcellular location">
    <subcellularLocation>
        <location evidence="5">Cytoplasm</location>
    </subcellularLocation>
</comment>
<comment type="similarity">
    <text evidence="5">Belongs to the sirtuin family. Class II subfamily.</text>
</comment>
<keyword evidence="1 5" id="KW-0808">Transferase</keyword>
<dbReference type="InterPro" id="IPR050134">
    <property type="entry name" value="NAD-dep_sirtuin_deacylases"/>
</dbReference>
<dbReference type="CDD" id="cd01409">
    <property type="entry name" value="SIRT4"/>
    <property type="match status" value="1"/>
</dbReference>
<organism evidence="8 9">
    <name type="scientific">Luteibacter sahnii</name>
    <dbReference type="NCBI Taxonomy" id="3021977"/>
    <lineage>
        <taxon>Bacteria</taxon>
        <taxon>Pseudomonadati</taxon>
        <taxon>Pseudomonadota</taxon>
        <taxon>Gammaproteobacteria</taxon>
        <taxon>Lysobacterales</taxon>
        <taxon>Rhodanobacteraceae</taxon>
        <taxon>Luteibacter</taxon>
    </lineage>
</organism>
<dbReference type="PANTHER" id="PTHR11085">
    <property type="entry name" value="NAD-DEPENDENT PROTEIN DEACYLASE SIRTUIN-5, MITOCHONDRIAL-RELATED"/>
    <property type="match status" value="1"/>
</dbReference>
<evidence type="ECO:0000256" key="4">
    <source>
        <dbReference type="ARBA" id="ARBA00023027"/>
    </source>
</evidence>
<dbReference type="PROSITE" id="PS50305">
    <property type="entry name" value="SIRTUIN"/>
    <property type="match status" value="1"/>
</dbReference>
<evidence type="ECO:0000256" key="6">
    <source>
        <dbReference type="PROSITE-ProRule" id="PRU00236"/>
    </source>
</evidence>
<evidence type="ECO:0000259" key="7">
    <source>
        <dbReference type="PROSITE" id="PS50305"/>
    </source>
</evidence>
<dbReference type="Gene3D" id="3.40.50.1220">
    <property type="entry name" value="TPP-binding domain"/>
    <property type="match status" value="1"/>
</dbReference>
<dbReference type="InterPro" id="IPR029035">
    <property type="entry name" value="DHS-like_NAD/FAD-binding_dom"/>
</dbReference>
<evidence type="ECO:0000256" key="1">
    <source>
        <dbReference type="ARBA" id="ARBA00022679"/>
    </source>
</evidence>
<feature type="binding site" evidence="5">
    <location>
        <position position="267"/>
    </location>
    <ligand>
        <name>NAD(+)</name>
        <dbReference type="ChEBI" id="CHEBI:57540"/>
    </ligand>
</feature>
<feature type="binding site" evidence="5 6">
    <location>
        <position position="135"/>
    </location>
    <ligand>
        <name>Zn(2+)</name>
        <dbReference type="ChEBI" id="CHEBI:29105"/>
    </ligand>
</feature>